<name>A0ABQ7QAM6_PLUXY</name>
<dbReference type="EMBL" id="JAHIBW010000018">
    <property type="protein sequence ID" value="KAG7302236.1"/>
    <property type="molecule type" value="Genomic_DNA"/>
</dbReference>
<evidence type="ECO:0000313" key="2">
    <source>
        <dbReference type="EMBL" id="KAG7302236.1"/>
    </source>
</evidence>
<dbReference type="Proteomes" id="UP000823941">
    <property type="component" value="Chromosome 18"/>
</dbReference>
<organism evidence="2 3">
    <name type="scientific">Plutella xylostella</name>
    <name type="common">Diamondback moth</name>
    <name type="synonym">Plutella maculipennis</name>
    <dbReference type="NCBI Taxonomy" id="51655"/>
    <lineage>
        <taxon>Eukaryota</taxon>
        <taxon>Metazoa</taxon>
        <taxon>Ecdysozoa</taxon>
        <taxon>Arthropoda</taxon>
        <taxon>Hexapoda</taxon>
        <taxon>Insecta</taxon>
        <taxon>Pterygota</taxon>
        <taxon>Neoptera</taxon>
        <taxon>Endopterygota</taxon>
        <taxon>Lepidoptera</taxon>
        <taxon>Glossata</taxon>
        <taxon>Ditrysia</taxon>
        <taxon>Yponomeutoidea</taxon>
        <taxon>Plutellidae</taxon>
        <taxon>Plutella</taxon>
    </lineage>
</organism>
<accession>A0ABQ7QAM6</accession>
<keyword evidence="3" id="KW-1185">Reference proteome</keyword>
<feature type="region of interest" description="Disordered" evidence="1">
    <location>
        <begin position="1"/>
        <end position="20"/>
    </location>
</feature>
<gene>
    <name evidence="2" type="ORF">JYU34_013722</name>
</gene>
<evidence type="ECO:0000256" key="1">
    <source>
        <dbReference type="SAM" id="MobiDB-lite"/>
    </source>
</evidence>
<evidence type="ECO:0000313" key="3">
    <source>
        <dbReference type="Proteomes" id="UP000823941"/>
    </source>
</evidence>
<proteinExistence type="predicted"/>
<comment type="caution">
    <text evidence="2">The sequence shown here is derived from an EMBL/GenBank/DDBJ whole genome shotgun (WGS) entry which is preliminary data.</text>
</comment>
<reference evidence="2 3" key="1">
    <citation type="submission" date="2021-06" db="EMBL/GenBank/DDBJ databases">
        <title>A haploid diamondback moth (Plutella xylostella L.) genome assembly resolves 31 chromosomes and identifies a diamide resistance mutation.</title>
        <authorList>
            <person name="Ward C.M."/>
            <person name="Perry K.D."/>
            <person name="Baker G."/>
            <person name="Powis K."/>
            <person name="Heckel D.G."/>
            <person name="Baxter S.W."/>
        </authorList>
    </citation>
    <scope>NUCLEOTIDE SEQUENCE [LARGE SCALE GENOMIC DNA]</scope>
    <source>
        <strain evidence="2 3">LV</strain>
        <tissue evidence="2">Single pupa</tissue>
    </source>
</reference>
<protein>
    <submittedName>
        <fullName evidence="2">Uncharacterized protein</fullName>
    </submittedName>
</protein>
<sequence length="79" mass="8753">MQYKHINKNRTAVEEGTTPDGNKAVVQAALVIAGESRPEGNYLPVAAGPSYRPAHARGYAGSIRWPQRRSQRYSSNVWI</sequence>